<keyword evidence="3" id="KW-1185">Reference proteome</keyword>
<feature type="compositionally biased region" description="Polar residues" evidence="1">
    <location>
        <begin position="151"/>
        <end position="161"/>
    </location>
</feature>
<evidence type="ECO:0000313" key="3">
    <source>
        <dbReference type="Proteomes" id="UP000799536"/>
    </source>
</evidence>
<organism evidence="2 3">
    <name type="scientific">Delitschia confertaspora ATCC 74209</name>
    <dbReference type="NCBI Taxonomy" id="1513339"/>
    <lineage>
        <taxon>Eukaryota</taxon>
        <taxon>Fungi</taxon>
        <taxon>Dikarya</taxon>
        <taxon>Ascomycota</taxon>
        <taxon>Pezizomycotina</taxon>
        <taxon>Dothideomycetes</taxon>
        <taxon>Pleosporomycetidae</taxon>
        <taxon>Pleosporales</taxon>
        <taxon>Delitschiaceae</taxon>
        <taxon>Delitschia</taxon>
    </lineage>
</organism>
<sequence length="161" mass="18340">METTSQLVPKQLRHSLEQAEAYSAKLPAERESERDADGDIKKQKDVTEVFASAQRATNTDYKTSLLSRNKFDSFTKKAAKARESVEMYERKAEKARKSAVRYEKEAEAHVHEDAAKEGKKKRKAEAKSQSDERKGAWWKGFKKTTKEGTENAPNQRLSSTQ</sequence>
<feature type="region of interest" description="Disordered" evidence="1">
    <location>
        <begin position="89"/>
        <end position="161"/>
    </location>
</feature>
<evidence type="ECO:0000313" key="2">
    <source>
        <dbReference type="EMBL" id="KAF2204039.1"/>
    </source>
</evidence>
<protein>
    <submittedName>
        <fullName evidence="2">Uncharacterized protein</fullName>
    </submittedName>
</protein>
<dbReference type="Proteomes" id="UP000799536">
    <property type="component" value="Unassembled WGS sequence"/>
</dbReference>
<name>A0A9P4MSD7_9PLEO</name>
<dbReference type="AlphaFoldDB" id="A0A9P4MSD7"/>
<feature type="region of interest" description="Disordered" evidence="1">
    <location>
        <begin position="1"/>
        <end position="41"/>
    </location>
</feature>
<evidence type="ECO:0000256" key="1">
    <source>
        <dbReference type="SAM" id="MobiDB-lite"/>
    </source>
</evidence>
<dbReference type="EMBL" id="ML993886">
    <property type="protein sequence ID" value="KAF2204039.1"/>
    <property type="molecule type" value="Genomic_DNA"/>
</dbReference>
<proteinExistence type="predicted"/>
<reference evidence="2" key="1">
    <citation type="journal article" date="2020" name="Stud. Mycol.">
        <title>101 Dothideomycetes genomes: a test case for predicting lifestyles and emergence of pathogens.</title>
        <authorList>
            <person name="Haridas S."/>
            <person name="Albert R."/>
            <person name="Binder M."/>
            <person name="Bloem J."/>
            <person name="Labutti K."/>
            <person name="Salamov A."/>
            <person name="Andreopoulos B."/>
            <person name="Baker S."/>
            <person name="Barry K."/>
            <person name="Bills G."/>
            <person name="Bluhm B."/>
            <person name="Cannon C."/>
            <person name="Castanera R."/>
            <person name="Culley D."/>
            <person name="Daum C."/>
            <person name="Ezra D."/>
            <person name="Gonzalez J."/>
            <person name="Henrissat B."/>
            <person name="Kuo A."/>
            <person name="Liang C."/>
            <person name="Lipzen A."/>
            <person name="Lutzoni F."/>
            <person name="Magnuson J."/>
            <person name="Mondo S."/>
            <person name="Nolan M."/>
            <person name="Ohm R."/>
            <person name="Pangilinan J."/>
            <person name="Park H.-J."/>
            <person name="Ramirez L."/>
            <person name="Alfaro M."/>
            <person name="Sun H."/>
            <person name="Tritt A."/>
            <person name="Yoshinaga Y."/>
            <person name="Zwiers L.-H."/>
            <person name="Turgeon B."/>
            <person name="Goodwin S."/>
            <person name="Spatafora J."/>
            <person name="Crous P."/>
            <person name="Grigoriev I."/>
        </authorList>
    </citation>
    <scope>NUCLEOTIDE SEQUENCE</scope>
    <source>
        <strain evidence="2">ATCC 74209</strain>
    </source>
</reference>
<gene>
    <name evidence="2" type="ORF">GQ43DRAFT_469431</name>
</gene>
<comment type="caution">
    <text evidence="2">The sequence shown here is derived from an EMBL/GenBank/DDBJ whole genome shotgun (WGS) entry which is preliminary data.</text>
</comment>
<feature type="compositionally biased region" description="Basic and acidic residues" evidence="1">
    <location>
        <begin position="89"/>
        <end position="117"/>
    </location>
</feature>
<feature type="compositionally biased region" description="Basic and acidic residues" evidence="1">
    <location>
        <begin position="27"/>
        <end position="41"/>
    </location>
</feature>
<feature type="compositionally biased region" description="Basic and acidic residues" evidence="1">
    <location>
        <begin position="125"/>
        <end position="135"/>
    </location>
</feature>
<accession>A0A9P4MSD7</accession>